<dbReference type="PANTHER" id="PTHR10488">
    <property type="entry name" value="GLYCINE AMIDINOTRANSFERASE, MITOCHONDRIAL"/>
    <property type="match status" value="1"/>
</dbReference>
<reference evidence="3 4" key="2">
    <citation type="journal article" date="2018" name="Nature">
        <title>Mutant phenotypes for thousands of bacterial genes of unknown function.</title>
        <authorList>
            <person name="Price M.N."/>
            <person name="Wetmore K.M."/>
            <person name="Waters R.J."/>
            <person name="Callaghan M."/>
            <person name="Ray J."/>
            <person name="Liu H."/>
            <person name="Kuehl J.V."/>
            <person name="Melnyk R.A."/>
            <person name="Lamson J.S."/>
            <person name="Suh Y."/>
            <person name="Carlson H.K."/>
            <person name="Esquivel Z."/>
            <person name="Sadeeshkumar H."/>
            <person name="Chakraborty R."/>
            <person name="Zane G.M."/>
            <person name="Rubin B.E."/>
            <person name="Wall J.D."/>
            <person name="Visel A."/>
            <person name="Bristow J."/>
            <person name="Blow M.J."/>
            <person name="Arkin A.P."/>
            <person name="Deutschbauer A.M."/>
        </authorList>
    </citation>
    <scope>NUCLEOTIDE SEQUENCE [LARGE SCALE GENOMIC DNA]</scope>
    <source>
        <strain evidence="3 4">FW300-N2E3</strain>
    </source>
</reference>
<evidence type="ECO:0000256" key="2">
    <source>
        <dbReference type="ARBA" id="ARBA00022679"/>
    </source>
</evidence>
<sequence length="128" mass="14567">MSLVNVHNEWDPLEEMVVGIATGARVPLPDKGLFALDYSEHHTDQEDILPIGQTLIEAPMALRSRYFEPFAYRKHVQDYFASGANWISAPKPQLADSIYRVNPSLAVINDQQVPLIRALENRVSTWRH</sequence>
<dbReference type="Gene3D" id="3.75.10.10">
    <property type="entry name" value="L-arginine/glycine Amidinotransferase, Chain A"/>
    <property type="match status" value="1"/>
</dbReference>
<dbReference type="GO" id="GO:0006601">
    <property type="term" value="P:creatine biosynthetic process"/>
    <property type="evidence" value="ECO:0007669"/>
    <property type="project" value="TreeGrafter"/>
</dbReference>
<evidence type="ECO:0000256" key="1">
    <source>
        <dbReference type="ARBA" id="ARBA00006943"/>
    </source>
</evidence>
<dbReference type="Proteomes" id="UP000066487">
    <property type="component" value="Chromosome"/>
</dbReference>
<dbReference type="InterPro" id="IPR033195">
    <property type="entry name" value="AmidinoTrfase"/>
</dbReference>
<comment type="similarity">
    <text evidence="1">Belongs to the amidinotransferase family.</text>
</comment>
<dbReference type="GO" id="GO:0015068">
    <property type="term" value="F:glycine amidinotransferase activity"/>
    <property type="evidence" value="ECO:0007669"/>
    <property type="project" value="TreeGrafter"/>
</dbReference>
<reference evidence="4" key="1">
    <citation type="submission" date="2015-09" db="EMBL/GenBank/DDBJ databases">
        <title>Whole genome sequence of Pseudomonas fluorescens FW300-N2E3.</title>
        <authorList>
            <person name="Ray J."/>
            <person name="Melnyk R."/>
            <person name="Deutschbauer A."/>
        </authorList>
    </citation>
    <scope>NUCLEOTIDE SEQUENCE [LARGE SCALE GENOMIC DNA]</scope>
    <source>
        <strain evidence="4">FW300-N2E3</strain>
    </source>
</reference>
<dbReference type="SUPFAM" id="SSF55909">
    <property type="entry name" value="Pentein"/>
    <property type="match status" value="1"/>
</dbReference>
<dbReference type="RefSeq" id="WP_054593301.1">
    <property type="nucleotide sequence ID" value="NZ_CP012830.1"/>
</dbReference>
<evidence type="ECO:0000313" key="3">
    <source>
        <dbReference type="EMBL" id="ALH99706.1"/>
    </source>
</evidence>
<evidence type="ECO:0000313" key="4">
    <source>
        <dbReference type="Proteomes" id="UP000066487"/>
    </source>
</evidence>
<dbReference type="AlphaFoldDB" id="A0A0N9VP53"/>
<accession>A0A0N9VP53</accession>
<keyword evidence="2" id="KW-0808">Transferase</keyword>
<proteinExistence type="inferred from homology"/>
<gene>
    <name evidence="3" type="ORF">AO353_01105</name>
</gene>
<organism evidence="3 4">
    <name type="scientific">Pseudomonas fluorescens</name>
    <dbReference type="NCBI Taxonomy" id="294"/>
    <lineage>
        <taxon>Bacteria</taxon>
        <taxon>Pseudomonadati</taxon>
        <taxon>Pseudomonadota</taxon>
        <taxon>Gammaproteobacteria</taxon>
        <taxon>Pseudomonadales</taxon>
        <taxon>Pseudomonadaceae</taxon>
        <taxon>Pseudomonas</taxon>
    </lineage>
</organism>
<protein>
    <submittedName>
        <fullName evidence="3">Uncharacterized protein</fullName>
    </submittedName>
</protein>
<dbReference type="PANTHER" id="PTHR10488:SF1">
    <property type="entry name" value="GLYCINE AMIDINOTRANSFERASE, MITOCHONDRIAL"/>
    <property type="match status" value="1"/>
</dbReference>
<name>A0A0N9VP53_PSEFL</name>
<dbReference type="EMBL" id="CP012830">
    <property type="protein sequence ID" value="ALH99706.1"/>
    <property type="molecule type" value="Genomic_DNA"/>
</dbReference>